<gene>
    <name evidence="2" type="ORF">GCM10010405_09300</name>
</gene>
<dbReference type="InterPro" id="IPR046129">
    <property type="entry name" value="DUF6126"/>
</dbReference>
<keyword evidence="1" id="KW-0812">Transmembrane</keyword>
<feature type="transmembrane region" description="Helical" evidence="1">
    <location>
        <begin position="20"/>
        <end position="41"/>
    </location>
</feature>
<keyword evidence="1" id="KW-0472">Membrane</keyword>
<proteinExistence type="predicted"/>
<dbReference type="Proteomes" id="UP001501638">
    <property type="component" value="Unassembled WGS sequence"/>
</dbReference>
<evidence type="ECO:0000256" key="1">
    <source>
        <dbReference type="SAM" id="Phobius"/>
    </source>
</evidence>
<protein>
    <recommendedName>
        <fullName evidence="4">Small hydrophobic protein</fullName>
    </recommendedName>
</protein>
<organism evidence="2 3">
    <name type="scientific">Streptomyces macrosporus</name>
    <dbReference type="NCBI Taxonomy" id="44032"/>
    <lineage>
        <taxon>Bacteria</taxon>
        <taxon>Bacillati</taxon>
        <taxon>Actinomycetota</taxon>
        <taxon>Actinomycetes</taxon>
        <taxon>Kitasatosporales</taxon>
        <taxon>Streptomycetaceae</taxon>
        <taxon>Streptomyces</taxon>
    </lineage>
</organism>
<name>A0ABP5WJH7_9ACTN</name>
<evidence type="ECO:0000313" key="2">
    <source>
        <dbReference type="EMBL" id="GAA2428772.1"/>
    </source>
</evidence>
<sequence>MPREDTGVERGDGRFPRGLVLRLFAYVVAGHVFAFFLYLLFSLGAE</sequence>
<evidence type="ECO:0000313" key="3">
    <source>
        <dbReference type="Proteomes" id="UP001501638"/>
    </source>
</evidence>
<reference evidence="3" key="1">
    <citation type="journal article" date="2019" name="Int. J. Syst. Evol. Microbiol.">
        <title>The Global Catalogue of Microorganisms (GCM) 10K type strain sequencing project: providing services to taxonomists for standard genome sequencing and annotation.</title>
        <authorList>
            <consortium name="The Broad Institute Genomics Platform"/>
            <consortium name="The Broad Institute Genome Sequencing Center for Infectious Disease"/>
            <person name="Wu L."/>
            <person name="Ma J."/>
        </authorList>
    </citation>
    <scope>NUCLEOTIDE SEQUENCE [LARGE SCALE GENOMIC DNA]</scope>
    <source>
        <strain evidence="3">JCM 6305</strain>
    </source>
</reference>
<accession>A0ABP5WJH7</accession>
<keyword evidence="1" id="KW-1133">Transmembrane helix</keyword>
<keyword evidence="3" id="KW-1185">Reference proteome</keyword>
<dbReference type="RefSeq" id="WP_344320776.1">
    <property type="nucleotide sequence ID" value="NZ_BAAASZ010000007.1"/>
</dbReference>
<comment type="caution">
    <text evidence="2">The sequence shown here is derived from an EMBL/GenBank/DDBJ whole genome shotgun (WGS) entry which is preliminary data.</text>
</comment>
<evidence type="ECO:0008006" key="4">
    <source>
        <dbReference type="Google" id="ProtNLM"/>
    </source>
</evidence>
<dbReference type="EMBL" id="BAAASZ010000007">
    <property type="protein sequence ID" value="GAA2428772.1"/>
    <property type="molecule type" value="Genomic_DNA"/>
</dbReference>
<dbReference type="Pfam" id="PF19621">
    <property type="entry name" value="DUF6126"/>
    <property type="match status" value="1"/>
</dbReference>